<dbReference type="Proteomes" id="UP000284531">
    <property type="component" value="Unassembled WGS sequence"/>
</dbReference>
<reference evidence="1 2" key="1">
    <citation type="submission" date="2018-09" db="EMBL/GenBank/DDBJ databases">
        <title>Genomic Encyclopedia of Archaeal and Bacterial Type Strains, Phase II (KMG-II): from individual species to whole genera.</title>
        <authorList>
            <person name="Goeker M."/>
        </authorList>
    </citation>
    <scope>NUCLEOTIDE SEQUENCE [LARGE SCALE GENOMIC DNA]</scope>
    <source>
        <strain evidence="1 2">DSM 21950</strain>
    </source>
</reference>
<dbReference type="EMBL" id="RAPQ01000009">
    <property type="protein sequence ID" value="RKE02323.1"/>
    <property type="molecule type" value="Genomic_DNA"/>
</dbReference>
<evidence type="ECO:0000313" key="1">
    <source>
        <dbReference type="EMBL" id="RKE02323.1"/>
    </source>
</evidence>
<protein>
    <submittedName>
        <fullName evidence="1">Uncharacterized protein</fullName>
    </submittedName>
</protein>
<name>A0A419X3Q0_9BACT</name>
<dbReference type="AlphaFoldDB" id="A0A419X3Q0"/>
<proteinExistence type="predicted"/>
<dbReference type="RefSeq" id="WP_147375980.1">
    <property type="nucleotide sequence ID" value="NZ_RAPQ01000009.1"/>
</dbReference>
<evidence type="ECO:0000313" key="2">
    <source>
        <dbReference type="Proteomes" id="UP000284531"/>
    </source>
</evidence>
<accession>A0A419X3Q0</accession>
<gene>
    <name evidence="1" type="ORF">BXY64_2411</name>
</gene>
<dbReference type="OrthoDB" id="1274971at2"/>
<keyword evidence="2" id="KW-1185">Reference proteome</keyword>
<comment type="caution">
    <text evidence="1">The sequence shown here is derived from an EMBL/GenBank/DDBJ whole genome shotgun (WGS) entry which is preliminary data.</text>
</comment>
<sequence length="69" mass="8524">MAYNRRNYLITVLEIQEVYLKHRDNHTQKWIYENLIYPNWRISQRTLTNYLSINARKELKELDAELVKV</sequence>
<organism evidence="1 2">
    <name type="scientific">Marinifilum flexuosum</name>
    <dbReference type="NCBI Taxonomy" id="1117708"/>
    <lineage>
        <taxon>Bacteria</taxon>
        <taxon>Pseudomonadati</taxon>
        <taxon>Bacteroidota</taxon>
        <taxon>Bacteroidia</taxon>
        <taxon>Marinilabiliales</taxon>
        <taxon>Marinifilaceae</taxon>
    </lineage>
</organism>